<dbReference type="InterPro" id="IPR027417">
    <property type="entry name" value="P-loop_NTPase"/>
</dbReference>
<accession>A0ABP5T194</accession>
<feature type="repeat" description="WD" evidence="1">
    <location>
        <begin position="1177"/>
        <end position="1209"/>
    </location>
</feature>
<evidence type="ECO:0000256" key="2">
    <source>
        <dbReference type="SAM" id="MobiDB-lite"/>
    </source>
</evidence>
<evidence type="ECO:0000313" key="6">
    <source>
        <dbReference type="Proteomes" id="UP001500253"/>
    </source>
</evidence>
<dbReference type="SUPFAM" id="SSF52540">
    <property type="entry name" value="P-loop containing nucleoside triphosphate hydrolases"/>
    <property type="match status" value="1"/>
</dbReference>
<feature type="transmembrane region" description="Helical" evidence="3">
    <location>
        <begin position="582"/>
        <end position="604"/>
    </location>
</feature>
<keyword evidence="1" id="KW-0853">WD repeat</keyword>
<evidence type="ECO:0000313" key="5">
    <source>
        <dbReference type="EMBL" id="GAA2343315.1"/>
    </source>
</evidence>
<feature type="region of interest" description="Disordered" evidence="2">
    <location>
        <begin position="397"/>
        <end position="468"/>
    </location>
</feature>
<evidence type="ECO:0000259" key="4">
    <source>
        <dbReference type="Pfam" id="PF20703"/>
    </source>
</evidence>
<sequence length="1338" mass="144306">MFGSPRRRTEQWEERLTGGWSMGRRESPLDPSAGPVQRFAYELRKLRTEAGGPTYRSMAQRAPYSVTTLSQAAAGEQLPSLRVALAYVEACGGDRAAWEARWREAAEEVAGRPADDEDATPPYRGLARFEPGDHDRFFGRDQLFAELLELVAERRFVAVFGPSGSGKSSLLRAGLIPALRDGAPTVPRPAVIRVLTPGDRPLRTHAAALAPLGSDKGGGDGDTWLVVDQFEEVFTLCRDPAERAGFIERLLSARDENSRLRVVLGVRADFFGRCAEHRELTAALRGATLLVGPMGRAELREAIVKPAAAEGLIVERALTARIVEEVADEPGGLPLMSHALLETWRRRRGRTLTEEAYEEAGGVQGAIALTAERVYGELSERQLEAARRIMLRLITPGEGAQDTRRPVDREELGLDPAERGAGPGGTDHDSARGPGPGTDPNSDTDPLPDTDSTPDTDADTDPDPGAAGDTALVLERLVRARLVTLDEGTVDLAHEALITAWPRLRGWIDEDRQRLRTHRKLTEAARAWEELGRDPGALYRGARLAEAWEAFGEAGRSDELTAAERDFLTASRAAGKRERRRLRAFVGSMALLLVLALVAGVVAWQQNRTGEQRRAEATSRRIASVAENMRYADPVTALRLSVAAWKISHTVEARSALLGAVAQRERDTFTATGAGVNDLASLSADGRTLVTSDGQKGRTVAWDVLTHRRIGSFRTSDESETVTAVSPDGRQVVTDGESGLQLRDRASGRPIGPRFPFSGNGEVSFGPSGHTLLVEDGHRLRLWDIRHRHVLFQRAGETMQQPALSADDRRLALCSDQNELEVWDVPAHRRIRTLPAAASRAACPAGEDSDGVEFVLTADGGKLLVSTVKGVRDWALDSGKELPGISHAGLWDLAPSRDGRLLAATDGQEILMWRIDSPDRPVYRHPLAGRQIAGLWLDADHGVIRYQEGEGMGGDPVRTLHLGGATAAGWGPKRDGEALFSPDASLIAEVRTSGGRARIELRHTGDGTPAAALPPADCRATARPGHKGWSCQPLMAFSADGRTFAYGFSERDDRTGGHRAERVTVWDVRHGRKTADLPLTPKETSDPGVESIALTPDGGTVVAYRRFSEILDLWRVRSRTRVTRQAPGLADVLVGGSGDLAMSFTDSAALAVRPDGRLVTTASGRRFTLPSGHPARSTPSQDSVYALAYSPDGEQLALGTDSGQVTLWDGDALRRLGVVSGTLTGEGRETAEPVEALAYSPDGTILAVAGDKGTVRLWDTASSRPLGSALITAGDAVRALSFGKDGRTLLVAGEHVPLQRYAVDPDRATAAVCARAGGGLSRAEWKTYIPEVPYREVC</sequence>
<dbReference type="PROSITE" id="PS50294">
    <property type="entry name" value="WD_REPEATS_REGION"/>
    <property type="match status" value="1"/>
</dbReference>
<dbReference type="Gene3D" id="2.130.10.10">
    <property type="entry name" value="YVTN repeat-like/Quinoprotein amine dehydrogenase"/>
    <property type="match status" value="4"/>
</dbReference>
<dbReference type="Gene3D" id="3.40.50.300">
    <property type="entry name" value="P-loop containing nucleotide triphosphate hydrolases"/>
    <property type="match status" value="1"/>
</dbReference>
<keyword evidence="3" id="KW-0812">Transmembrane</keyword>
<proteinExistence type="predicted"/>
<dbReference type="SMART" id="SM00320">
    <property type="entry name" value="WD40"/>
    <property type="match status" value="4"/>
</dbReference>
<feature type="repeat" description="WD" evidence="1">
    <location>
        <begin position="1234"/>
        <end position="1268"/>
    </location>
</feature>
<reference evidence="6" key="1">
    <citation type="journal article" date="2019" name="Int. J. Syst. Evol. Microbiol.">
        <title>The Global Catalogue of Microorganisms (GCM) 10K type strain sequencing project: providing services to taxonomists for standard genome sequencing and annotation.</title>
        <authorList>
            <consortium name="The Broad Institute Genomics Platform"/>
            <consortium name="The Broad Institute Genome Sequencing Center for Infectious Disease"/>
            <person name="Wu L."/>
            <person name="Ma J."/>
        </authorList>
    </citation>
    <scope>NUCLEOTIDE SEQUENCE [LARGE SCALE GENOMIC DNA]</scope>
    <source>
        <strain evidence="6">JCM 4316</strain>
    </source>
</reference>
<dbReference type="Pfam" id="PF20703">
    <property type="entry name" value="nSTAND1"/>
    <property type="match status" value="2"/>
</dbReference>
<gene>
    <name evidence="5" type="ORF">GCM10010246_31060</name>
</gene>
<dbReference type="PROSITE" id="PS50082">
    <property type="entry name" value="WD_REPEATS_2"/>
    <property type="match status" value="2"/>
</dbReference>
<evidence type="ECO:0000256" key="3">
    <source>
        <dbReference type="SAM" id="Phobius"/>
    </source>
</evidence>
<name>A0ABP5T194_9ACTN</name>
<feature type="compositionally biased region" description="Basic and acidic residues" evidence="2">
    <location>
        <begin position="7"/>
        <end position="16"/>
    </location>
</feature>
<dbReference type="InterPro" id="IPR049052">
    <property type="entry name" value="nSTAND1"/>
</dbReference>
<protein>
    <recommendedName>
        <fullName evidence="4">Novel STAND NTPase 1 domain-containing protein</fullName>
    </recommendedName>
</protein>
<evidence type="ECO:0000256" key="1">
    <source>
        <dbReference type="PROSITE-ProRule" id="PRU00221"/>
    </source>
</evidence>
<dbReference type="PANTHER" id="PTHR19879">
    <property type="entry name" value="TRANSCRIPTION INITIATION FACTOR TFIID"/>
    <property type="match status" value="1"/>
</dbReference>
<feature type="compositionally biased region" description="Acidic residues" evidence="2">
    <location>
        <begin position="446"/>
        <end position="462"/>
    </location>
</feature>
<dbReference type="Pfam" id="PF00400">
    <property type="entry name" value="WD40"/>
    <property type="match status" value="2"/>
</dbReference>
<dbReference type="Proteomes" id="UP001500253">
    <property type="component" value="Unassembled WGS sequence"/>
</dbReference>
<dbReference type="EMBL" id="BAAASD010000010">
    <property type="protein sequence ID" value="GAA2343315.1"/>
    <property type="molecule type" value="Genomic_DNA"/>
</dbReference>
<dbReference type="SUPFAM" id="SSF50998">
    <property type="entry name" value="Quinoprotein alcohol dehydrogenase-like"/>
    <property type="match status" value="1"/>
</dbReference>
<keyword evidence="6" id="KW-1185">Reference proteome</keyword>
<organism evidence="5 6">
    <name type="scientific">Streptomyces cuspidosporus</name>
    <dbReference type="NCBI Taxonomy" id="66882"/>
    <lineage>
        <taxon>Bacteria</taxon>
        <taxon>Bacillati</taxon>
        <taxon>Actinomycetota</taxon>
        <taxon>Actinomycetes</taxon>
        <taxon>Kitasatosporales</taxon>
        <taxon>Streptomycetaceae</taxon>
        <taxon>Streptomyces</taxon>
    </lineage>
</organism>
<dbReference type="InterPro" id="IPR015943">
    <property type="entry name" value="WD40/YVTN_repeat-like_dom_sf"/>
</dbReference>
<comment type="caution">
    <text evidence="5">The sequence shown here is derived from an EMBL/GenBank/DDBJ whole genome shotgun (WGS) entry which is preliminary data.</text>
</comment>
<dbReference type="InterPro" id="IPR011044">
    <property type="entry name" value="Quino_amine_DH_bsu"/>
</dbReference>
<feature type="region of interest" description="Disordered" evidence="2">
    <location>
        <begin position="1"/>
        <end position="34"/>
    </location>
</feature>
<dbReference type="InterPro" id="IPR011047">
    <property type="entry name" value="Quinoprotein_ADH-like_sf"/>
</dbReference>
<feature type="domain" description="Novel STAND NTPase 1" evidence="4">
    <location>
        <begin position="469"/>
        <end position="535"/>
    </location>
</feature>
<dbReference type="PANTHER" id="PTHR19879:SF9">
    <property type="entry name" value="TRANSCRIPTION INITIATION FACTOR TFIID SUBUNIT 5"/>
    <property type="match status" value="1"/>
</dbReference>
<feature type="domain" description="Novel STAND NTPase 1" evidence="4">
    <location>
        <begin position="122"/>
        <end position="412"/>
    </location>
</feature>
<keyword evidence="3" id="KW-0472">Membrane</keyword>
<keyword evidence="3" id="KW-1133">Transmembrane helix</keyword>
<feature type="compositionally biased region" description="Basic and acidic residues" evidence="2">
    <location>
        <begin position="401"/>
        <end position="418"/>
    </location>
</feature>
<dbReference type="InterPro" id="IPR001680">
    <property type="entry name" value="WD40_rpt"/>
</dbReference>
<dbReference type="SUPFAM" id="SSF50969">
    <property type="entry name" value="YVTN repeat-like/Quinoprotein amine dehydrogenase"/>
    <property type="match status" value="1"/>
</dbReference>